<organism evidence="2">
    <name type="scientific">Timema douglasi</name>
    <name type="common">Walking stick</name>
    <dbReference type="NCBI Taxonomy" id="61478"/>
    <lineage>
        <taxon>Eukaryota</taxon>
        <taxon>Metazoa</taxon>
        <taxon>Ecdysozoa</taxon>
        <taxon>Arthropoda</taxon>
        <taxon>Hexapoda</taxon>
        <taxon>Insecta</taxon>
        <taxon>Pterygota</taxon>
        <taxon>Neoptera</taxon>
        <taxon>Polyneoptera</taxon>
        <taxon>Phasmatodea</taxon>
        <taxon>Timematodea</taxon>
        <taxon>Timematoidea</taxon>
        <taxon>Timematidae</taxon>
        <taxon>Timema</taxon>
    </lineage>
</organism>
<dbReference type="EMBL" id="OA565296">
    <property type="protein sequence ID" value="CAD7196707.1"/>
    <property type="molecule type" value="Genomic_DNA"/>
</dbReference>
<feature type="region of interest" description="Disordered" evidence="1">
    <location>
        <begin position="48"/>
        <end position="79"/>
    </location>
</feature>
<protein>
    <submittedName>
        <fullName evidence="2">Uncharacterized protein</fullName>
    </submittedName>
</protein>
<dbReference type="AlphaFoldDB" id="A0A7R8VEM2"/>
<accession>A0A7R8VEM2</accession>
<evidence type="ECO:0000313" key="2">
    <source>
        <dbReference type="EMBL" id="CAD7196707.1"/>
    </source>
</evidence>
<feature type="compositionally biased region" description="Acidic residues" evidence="1">
    <location>
        <begin position="66"/>
        <end position="78"/>
    </location>
</feature>
<reference evidence="2" key="1">
    <citation type="submission" date="2020-11" db="EMBL/GenBank/DDBJ databases">
        <authorList>
            <person name="Tran Van P."/>
        </authorList>
    </citation>
    <scope>NUCLEOTIDE SEQUENCE</scope>
</reference>
<proteinExistence type="predicted"/>
<evidence type="ECO:0000256" key="1">
    <source>
        <dbReference type="SAM" id="MobiDB-lite"/>
    </source>
</evidence>
<sequence length="162" mass="18483">MTSHDVCGGMNKFPPGARGWVLRSPGEWCFLTQWLGITITEYKGDSEFERDSEYEGDSEFERVSEYEGDSAYDGDNEYEGNSMMVIVGDGEYEGDSEYESDSTRVIVSTREIGRVEKRRFDVTHQVFSTSPYFREEVPWSKATLKLRPESQLPFVRPLASAS</sequence>
<feature type="compositionally biased region" description="Basic and acidic residues" evidence="1">
    <location>
        <begin position="48"/>
        <end position="65"/>
    </location>
</feature>
<gene>
    <name evidence="2" type="ORF">TDIB3V08_LOCUS3042</name>
</gene>
<name>A0A7R8VEM2_TIMDO</name>